<dbReference type="Proteomes" id="UP000590740">
    <property type="component" value="Unassembled WGS sequence"/>
</dbReference>
<feature type="chain" id="PRO_5031396106" evidence="1">
    <location>
        <begin position="19"/>
        <end position="224"/>
    </location>
</feature>
<name>A0A7W7YFJ8_9BACT</name>
<organism evidence="2 3">
    <name type="scientific">Prosthecobacter vanneervenii</name>
    <dbReference type="NCBI Taxonomy" id="48466"/>
    <lineage>
        <taxon>Bacteria</taxon>
        <taxon>Pseudomonadati</taxon>
        <taxon>Verrucomicrobiota</taxon>
        <taxon>Verrucomicrobiia</taxon>
        <taxon>Verrucomicrobiales</taxon>
        <taxon>Verrucomicrobiaceae</taxon>
        <taxon>Prosthecobacter</taxon>
    </lineage>
</organism>
<protein>
    <submittedName>
        <fullName evidence="2">Uncharacterized protein</fullName>
    </submittedName>
</protein>
<gene>
    <name evidence="2" type="ORF">HNQ65_004573</name>
</gene>
<dbReference type="EMBL" id="JACHIG010000012">
    <property type="protein sequence ID" value="MBB5034965.1"/>
    <property type="molecule type" value="Genomic_DNA"/>
</dbReference>
<sequence>MKSVLRAFVLTALFVSLAENESLSFAGAAPTLHESQIRSWSEWWMSEAERQCLPVPQLLYMQTSAQDRAGEALNAIAWLLPAPDAFKMVHPNSVLRFKWHQANAGRIKTEAVTMPFGLEYVSDEGPEFGAYWIDWLYDGWPRHMPAFRMMPPTDMGGPYTRVKNVRAPATVRFAAFSQEQLEDVSLFGINRLNTPLEFGEAVGGLKSKAIFKSHHPFSIFDDCE</sequence>
<evidence type="ECO:0000313" key="2">
    <source>
        <dbReference type="EMBL" id="MBB5034965.1"/>
    </source>
</evidence>
<proteinExistence type="predicted"/>
<feature type="signal peptide" evidence="1">
    <location>
        <begin position="1"/>
        <end position="18"/>
    </location>
</feature>
<comment type="caution">
    <text evidence="2">The sequence shown here is derived from an EMBL/GenBank/DDBJ whole genome shotgun (WGS) entry which is preliminary data.</text>
</comment>
<evidence type="ECO:0000313" key="3">
    <source>
        <dbReference type="Proteomes" id="UP000590740"/>
    </source>
</evidence>
<keyword evidence="1" id="KW-0732">Signal</keyword>
<evidence type="ECO:0000256" key="1">
    <source>
        <dbReference type="SAM" id="SignalP"/>
    </source>
</evidence>
<dbReference type="RefSeq" id="WP_184343275.1">
    <property type="nucleotide sequence ID" value="NZ_JACHIG010000012.1"/>
</dbReference>
<dbReference type="AlphaFoldDB" id="A0A7W7YFJ8"/>
<reference evidence="2 3" key="1">
    <citation type="submission" date="2020-08" db="EMBL/GenBank/DDBJ databases">
        <title>Genomic Encyclopedia of Type Strains, Phase IV (KMG-IV): sequencing the most valuable type-strain genomes for metagenomic binning, comparative biology and taxonomic classification.</title>
        <authorList>
            <person name="Goeker M."/>
        </authorList>
    </citation>
    <scope>NUCLEOTIDE SEQUENCE [LARGE SCALE GENOMIC DNA]</scope>
    <source>
        <strain evidence="2 3">DSM 12252</strain>
    </source>
</reference>
<accession>A0A7W7YFJ8</accession>
<keyword evidence="3" id="KW-1185">Reference proteome</keyword>